<evidence type="ECO:0000256" key="2">
    <source>
        <dbReference type="ARBA" id="ARBA00023015"/>
    </source>
</evidence>
<dbReference type="EMBL" id="SSSM01000002">
    <property type="protein sequence ID" value="THG32393.1"/>
    <property type="molecule type" value="Genomic_DNA"/>
</dbReference>
<dbReference type="Gene3D" id="3.40.50.2300">
    <property type="match status" value="1"/>
</dbReference>
<dbReference type="Pfam" id="PF00072">
    <property type="entry name" value="Response_reg"/>
    <property type="match status" value="1"/>
</dbReference>
<dbReference type="InterPro" id="IPR039420">
    <property type="entry name" value="WalR-like"/>
</dbReference>
<dbReference type="InterPro" id="IPR000792">
    <property type="entry name" value="Tscrpt_reg_LuxR_C"/>
</dbReference>
<evidence type="ECO:0000256" key="4">
    <source>
        <dbReference type="ARBA" id="ARBA00023163"/>
    </source>
</evidence>
<dbReference type="InterPro" id="IPR016032">
    <property type="entry name" value="Sig_transdc_resp-reg_C-effctor"/>
</dbReference>
<evidence type="ECO:0000259" key="6">
    <source>
        <dbReference type="PROSITE" id="PS50043"/>
    </source>
</evidence>
<evidence type="ECO:0000259" key="7">
    <source>
        <dbReference type="PROSITE" id="PS50110"/>
    </source>
</evidence>
<keyword evidence="3" id="KW-0238">DNA-binding</keyword>
<feature type="modified residue" description="4-aspartylphosphate" evidence="5">
    <location>
        <position position="71"/>
    </location>
</feature>
<dbReference type="OrthoDB" id="9808843at2"/>
<dbReference type="InterPro" id="IPR058245">
    <property type="entry name" value="NreC/VraR/RcsB-like_REC"/>
</dbReference>
<dbReference type="PROSITE" id="PS50043">
    <property type="entry name" value="HTH_LUXR_2"/>
    <property type="match status" value="1"/>
</dbReference>
<evidence type="ECO:0000256" key="1">
    <source>
        <dbReference type="ARBA" id="ARBA00022553"/>
    </source>
</evidence>
<keyword evidence="1 5" id="KW-0597">Phosphoprotein</keyword>
<dbReference type="SUPFAM" id="SSF46894">
    <property type="entry name" value="C-terminal effector domain of the bipartite response regulators"/>
    <property type="match status" value="1"/>
</dbReference>
<dbReference type="CDD" id="cd06170">
    <property type="entry name" value="LuxR_C_like"/>
    <property type="match status" value="1"/>
</dbReference>
<gene>
    <name evidence="8" type="ORF">E6C64_05095</name>
</gene>
<keyword evidence="9" id="KW-1185">Reference proteome</keyword>
<dbReference type="Pfam" id="PF00196">
    <property type="entry name" value="GerE"/>
    <property type="match status" value="1"/>
</dbReference>
<dbReference type="PANTHER" id="PTHR43214">
    <property type="entry name" value="TWO-COMPONENT RESPONSE REGULATOR"/>
    <property type="match status" value="1"/>
</dbReference>
<dbReference type="PROSITE" id="PS50110">
    <property type="entry name" value="RESPONSE_REGULATORY"/>
    <property type="match status" value="1"/>
</dbReference>
<dbReference type="Proteomes" id="UP000309133">
    <property type="component" value="Unassembled WGS sequence"/>
</dbReference>
<feature type="domain" description="HTH luxR-type" evidence="6">
    <location>
        <begin position="164"/>
        <end position="229"/>
    </location>
</feature>
<comment type="caution">
    <text evidence="8">The sequence shown here is derived from an EMBL/GenBank/DDBJ whole genome shotgun (WGS) entry which is preliminary data.</text>
</comment>
<evidence type="ECO:0000313" key="9">
    <source>
        <dbReference type="Proteomes" id="UP000309133"/>
    </source>
</evidence>
<name>A0A4S4FPA0_9MICO</name>
<dbReference type="SMART" id="SM00421">
    <property type="entry name" value="HTH_LUXR"/>
    <property type="match status" value="1"/>
</dbReference>
<dbReference type="CDD" id="cd17535">
    <property type="entry name" value="REC_NarL-like"/>
    <property type="match status" value="1"/>
</dbReference>
<proteinExistence type="predicted"/>
<feature type="domain" description="Response regulatory" evidence="7">
    <location>
        <begin position="20"/>
        <end position="138"/>
    </location>
</feature>
<dbReference type="InterPro" id="IPR011006">
    <property type="entry name" value="CheY-like_superfamily"/>
</dbReference>
<dbReference type="SUPFAM" id="SSF52172">
    <property type="entry name" value="CheY-like"/>
    <property type="match status" value="1"/>
</dbReference>
<keyword evidence="2" id="KW-0805">Transcription regulation</keyword>
<keyword evidence="4" id="KW-0804">Transcription</keyword>
<sequence length="236" mass="25268">MSIPPPVGQTGSYRADSVIRVVIADDQQLIRGGFRALLDAEPGIQVVGEAATGTAAVDVVRRERPDVVLMDIRMPDEDGIAATRRIVADPALAAVRIVVVTTFELDEYVTDAILAGASGFLVKDAEPTELIRAVRVVAAGEALLSPGITRRLLDRVARGSRPAAASVFDELTDREREVLGLIAEGLSNEEIAERLFLSPLTAKTHVSRILGKTGVRDRVGLVVLAYETGLARPGWR</sequence>
<evidence type="ECO:0000313" key="8">
    <source>
        <dbReference type="EMBL" id="THG32393.1"/>
    </source>
</evidence>
<protein>
    <submittedName>
        <fullName evidence="8">Response regulator transcription factor</fullName>
    </submittedName>
</protein>
<dbReference type="GO" id="GO:0006355">
    <property type="term" value="P:regulation of DNA-templated transcription"/>
    <property type="evidence" value="ECO:0007669"/>
    <property type="project" value="InterPro"/>
</dbReference>
<dbReference type="GO" id="GO:0003677">
    <property type="term" value="F:DNA binding"/>
    <property type="evidence" value="ECO:0007669"/>
    <property type="project" value="UniProtKB-KW"/>
</dbReference>
<accession>A0A4S4FPA0</accession>
<organism evidence="8 9">
    <name type="scientific">Naasia lichenicola</name>
    <dbReference type="NCBI Taxonomy" id="2565933"/>
    <lineage>
        <taxon>Bacteria</taxon>
        <taxon>Bacillati</taxon>
        <taxon>Actinomycetota</taxon>
        <taxon>Actinomycetes</taxon>
        <taxon>Micrococcales</taxon>
        <taxon>Microbacteriaceae</taxon>
        <taxon>Naasia</taxon>
    </lineage>
</organism>
<dbReference type="RefSeq" id="WP_136426558.1">
    <property type="nucleotide sequence ID" value="NZ_SSSM01000002.1"/>
</dbReference>
<reference evidence="8 9" key="1">
    <citation type="submission" date="2019-04" db="EMBL/GenBank/DDBJ databases">
        <authorList>
            <person name="Jiang L."/>
        </authorList>
    </citation>
    <scope>NUCLEOTIDE SEQUENCE [LARGE SCALE GENOMIC DNA]</scope>
    <source>
        <strain evidence="8 9">YIM 131853</strain>
    </source>
</reference>
<dbReference type="PRINTS" id="PR00038">
    <property type="entry name" value="HTHLUXR"/>
</dbReference>
<dbReference type="PANTHER" id="PTHR43214:SF24">
    <property type="entry name" value="TRANSCRIPTIONAL REGULATORY PROTEIN NARL-RELATED"/>
    <property type="match status" value="1"/>
</dbReference>
<dbReference type="GO" id="GO:0000160">
    <property type="term" value="P:phosphorelay signal transduction system"/>
    <property type="evidence" value="ECO:0007669"/>
    <property type="project" value="InterPro"/>
</dbReference>
<evidence type="ECO:0000256" key="3">
    <source>
        <dbReference type="ARBA" id="ARBA00023125"/>
    </source>
</evidence>
<dbReference type="InterPro" id="IPR001789">
    <property type="entry name" value="Sig_transdc_resp-reg_receiver"/>
</dbReference>
<evidence type="ECO:0000256" key="5">
    <source>
        <dbReference type="PROSITE-ProRule" id="PRU00169"/>
    </source>
</evidence>
<dbReference type="SMART" id="SM00448">
    <property type="entry name" value="REC"/>
    <property type="match status" value="1"/>
</dbReference>
<dbReference type="AlphaFoldDB" id="A0A4S4FPA0"/>